<evidence type="ECO:0000313" key="3">
    <source>
        <dbReference type="Proteomes" id="UP000663845"/>
    </source>
</evidence>
<dbReference type="PANTHER" id="PTHR32046:SF11">
    <property type="entry name" value="IMMUNE-ASSOCIATED NUCLEOTIDE-BINDING PROTEIN 10-LIKE"/>
    <property type="match status" value="1"/>
</dbReference>
<name>A0A815A7L2_9BILA</name>
<dbReference type="EMBL" id="CAJNOG010000462">
    <property type="protein sequence ID" value="CAF1253720.1"/>
    <property type="molecule type" value="Genomic_DNA"/>
</dbReference>
<dbReference type="Proteomes" id="UP000663845">
    <property type="component" value="Unassembled WGS sequence"/>
</dbReference>
<feature type="non-terminal residue" evidence="2">
    <location>
        <position position="1"/>
    </location>
</feature>
<protein>
    <recommendedName>
        <fullName evidence="4">G domain-containing protein</fullName>
    </recommendedName>
</protein>
<sequence>MSCIGPFKFNDGYPTERKVIDASGRLGSLYNTATDSLIDRHSAQPSETKPPNKRSICRVFSGDQSREPTSFLSNIGFDDGVQRSIRLEMVVPSGIGRFIEYRQPINSNTRFLYYCYKTRKETLNIKARKADRIVAPPQGPTEATHMITKIKWGIEILCVIQISKNQSIEAIDQLLSRISHQLQRNEVPVQLSNDDRRLINQLNNMTIYGSELCVDDPNTSLLTILNRIQEWQTNVNFHQPILYIMQPLRWLYNNIQFQEPCFKPDHANIHLDRIEPMSKRIENQLKHLHQLFIDLPTNYLSPVLNEQLKVVRQKYSVLLDAQENLNERLRKVIPDVRRNRRDPQELDQIISDERYGCLHKNEIDTFQITIERLLAKAILIDKLTKNHIEYLNAFDLRPNESSSFKNEDIDIIIKRSCSNDKYSVILWYSSDRLKREQPDRWEQIYQQIISQRHQAIKLIYVDFTNCQERLDGFTVVQLPPKGKSETQLDSLTDIRPQPPRTTSVPKQPLPSQEQERRSITPPPFPTILPNISYSTSPKTELNVLLLGETGVGKSTFINAFINYLKFDTLHQAERGQPIVLIPVSFLLTVGDQFDEVVVDFGDIDPNESYERHGQSVTQQCKSYLFDLNDKYSLRLIDTPGIGDTRGIDQDTKNIDHILTYISNLSHVNAICLLLKPNTSRLNIFFRSCINQLLTYISPVGYKNIIFCFTNSRATFYAPGDTGPLLQKMLVDGNFNIPFQKTNTFCFDSESFRYLAARKRHINFDHYQEKEYTDSWNTSVTESIRLLNYIQTRQPYYLKWLSPRKAMIDISMLARPIIETLRLIIYNWKLNEAKLFFNQIILNSNPIDFEMCTCCVQSNAVEVGPFWITEYQRVVLRNYVNQHHVCSSNGKHFLIEAIIQHEFIDEPAGLKNERWQSSFNNFLLKCDRLIHYLRQQGLLTDDDDPFQCIIERFLEEELQISQIQHIDSNMNRKVREVLQSIKQKRQLNSQQLSETNEKLSLNQVYQIINEFTGIPTIQKQIDSIKTSRQLKMKIHECKIQTNAIQNKAFSRLSNSLE</sequence>
<dbReference type="InterPro" id="IPR027417">
    <property type="entry name" value="P-loop_NTPase"/>
</dbReference>
<organism evidence="2 3">
    <name type="scientific">Adineta steineri</name>
    <dbReference type="NCBI Taxonomy" id="433720"/>
    <lineage>
        <taxon>Eukaryota</taxon>
        <taxon>Metazoa</taxon>
        <taxon>Spiralia</taxon>
        <taxon>Gnathifera</taxon>
        <taxon>Rotifera</taxon>
        <taxon>Eurotatoria</taxon>
        <taxon>Bdelloidea</taxon>
        <taxon>Adinetida</taxon>
        <taxon>Adinetidae</taxon>
        <taxon>Adineta</taxon>
    </lineage>
</organism>
<evidence type="ECO:0000313" key="2">
    <source>
        <dbReference type="EMBL" id="CAF1253720.1"/>
    </source>
</evidence>
<dbReference type="SUPFAM" id="SSF52540">
    <property type="entry name" value="P-loop containing nucleoside triphosphate hydrolases"/>
    <property type="match status" value="1"/>
</dbReference>
<reference evidence="2" key="1">
    <citation type="submission" date="2021-02" db="EMBL/GenBank/DDBJ databases">
        <authorList>
            <person name="Nowell W R."/>
        </authorList>
    </citation>
    <scope>NUCLEOTIDE SEQUENCE</scope>
</reference>
<dbReference type="Gene3D" id="3.40.50.300">
    <property type="entry name" value="P-loop containing nucleotide triphosphate hydrolases"/>
    <property type="match status" value="1"/>
</dbReference>
<feature type="compositionally biased region" description="Polar residues" evidence="1">
    <location>
        <begin position="500"/>
        <end position="512"/>
    </location>
</feature>
<proteinExistence type="predicted"/>
<evidence type="ECO:0008006" key="4">
    <source>
        <dbReference type="Google" id="ProtNLM"/>
    </source>
</evidence>
<evidence type="ECO:0000256" key="1">
    <source>
        <dbReference type="SAM" id="MobiDB-lite"/>
    </source>
</evidence>
<gene>
    <name evidence="2" type="ORF">JYZ213_LOCUS29759</name>
</gene>
<dbReference type="PROSITE" id="PS00675">
    <property type="entry name" value="SIGMA54_INTERACT_1"/>
    <property type="match status" value="1"/>
</dbReference>
<dbReference type="AlphaFoldDB" id="A0A815A7L2"/>
<feature type="region of interest" description="Disordered" evidence="1">
    <location>
        <begin position="481"/>
        <end position="528"/>
    </location>
</feature>
<comment type="caution">
    <text evidence="2">The sequence shown here is derived from an EMBL/GenBank/DDBJ whole genome shotgun (WGS) entry which is preliminary data.</text>
</comment>
<accession>A0A815A7L2</accession>
<dbReference type="PANTHER" id="PTHR32046">
    <property type="entry name" value="G DOMAIN-CONTAINING PROTEIN"/>
    <property type="match status" value="1"/>
</dbReference>
<dbReference type="InterPro" id="IPR025662">
    <property type="entry name" value="Sigma_54_int_dom_ATP-bd_1"/>
</dbReference>